<keyword evidence="1" id="KW-0812">Transmembrane</keyword>
<keyword evidence="4" id="KW-1185">Reference proteome</keyword>
<evidence type="ECO:0000256" key="1">
    <source>
        <dbReference type="SAM" id="Phobius"/>
    </source>
</evidence>
<dbReference type="CDD" id="cd10917">
    <property type="entry name" value="CE4_NodB_like_6s_7s"/>
    <property type="match status" value="1"/>
</dbReference>
<reference evidence="3 4" key="1">
    <citation type="submission" date="2020-09" db="EMBL/GenBank/DDBJ databases">
        <title>Draft genome of Gelidibacter salicanalis PAMC21136.</title>
        <authorList>
            <person name="Park H."/>
        </authorList>
    </citation>
    <scope>NUCLEOTIDE SEQUENCE [LARGE SCALE GENOMIC DNA]</scope>
    <source>
        <strain evidence="3 4">PAMC21136</strain>
    </source>
</reference>
<dbReference type="AlphaFoldDB" id="A0A934NGG1"/>
<comment type="caution">
    <text evidence="3">The sequence shown here is derived from an EMBL/GenBank/DDBJ whole genome shotgun (WGS) entry which is preliminary data.</text>
</comment>
<sequence length="255" mass="29172">MKNFKMTSFVTISLFLLLVILDTTVGIALWWYILLLILWFSIIALASFNMSWGFYVTAFTSNKNISKKNVAITFDDGPNPEFTLKVLDILKQYNAKATFFCIGEHVERYPEIFKAIVAQGHDIGNHSFSHELMIDFNSAENWLDEIKQTDNTIHKITRKKPTLFRPPFGVTTPKLAQALAITEHQVIGWSIRSFDTVTKNPEFIVKHITKQLKPGAVILLHDKQTNVLPVLEHLLQVLQKQAYQAVTINELLNEN</sequence>
<dbReference type="PROSITE" id="PS51677">
    <property type="entry name" value="NODB"/>
    <property type="match status" value="1"/>
</dbReference>
<dbReference type="PANTHER" id="PTHR10587">
    <property type="entry name" value="GLYCOSYL TRANSFERASE-RELATED"/>
    <property type="match status" value="1"/>
</dbReference>
<dbReference type="RefSeq" id="WP_199597002.1">
    <property type="nucleotide sequence ID" value="NZ_JAEHJZ010000004.1"/>
</dbReference>
<accession>A0A934NGG1</accession>
<dbReference type="Proteomes" id="UP000662373">
    <property type="component" value="Unassembled WGS sequence"/>
</dbReference>
<organism evidence="3 4">
    <name type="scientific">Gelidibacter salicanalis</name>
    <dbReference type="NCBI Taxonomy" id="291193"/>
    <lineage>
        <taxon>Bacteria</taxon>
        <taxon>Pseudomonadati</taxon>
        <taxon>Bacteroidota</taxon>
        <taxon>Flavobacteriia</taxon>
        <taxon>Flavobacteriales</taxon>
        <taxon>Flavobacteriaceae</taxon>
        <taxon>Gelidibacter</taxon>
    </lineage>
</organism>
<feature type="transmembrane region" description="Helical" evidence="1">
    <location>
        <begin position="36"/>
        <end position="58"/>
    </location>
</feature>
<dbReference type="SUPFAM" id="SSF88713">
    <property type="entry name" value="Glycoside hydrolase/deacetylase"/>
    <property type="match status" value="1"/>
</dbReference>
<dbReference type="EMBL" id="JAEHJZ010000004">
    <property type="protein sequence ID" value="MBJ7879556.1"/>
    <property type="molecule type" value="Genomic_DNA"/>
</dbReference>
<dbReference type="InterPro" id="IPR011330">
    <property type="entry name" value="Glyco_hydro/deAcase_b/a-brl"/>
</dbReference>
<dbReference type="GO" id="GO:0016810">
    <property type="term" value="F:hydrolase activity, acting on carbon-nitrogen (but not peptide) bonds"/>
    <property type="evidence" value="ECO:0007669"/>
    <property type="project" value="InterPro"/>
</dbReference>
<dbReference type="InterPro" id="IPR002509">
    <property type="entry name" value="NODB_dom"/>
</dbReference>
<evidence type="ECO:0000259" key="2">
    <source>
        <dbReference type="PROSITE" id="PS51677"/>
    </source>
</evidence>
<keyword evidence="1" id="KW-0472">Membrane</keyword>
<keyword evidence="1" id="KW-1133">Transmembrane helix</keyword>
<dbReference type="GO" id="GO:0005975">
    <property type="term" value="P:carbohydrate metabolic process"/>
    <property type="evidence" value="ECO:0007669"/>
    <property type="project" value="InterPro"/>
</dbReference>
<dbReference type="InterPro" id="IPR050248">
    <property type="entry name" value="Polysacc_deacetylase_ArnD"/>
</dbReference>
<gene>
    <name evidence="3" type="ORF">JEM65_02640</name>
</gene>
<name>A0A934NGG1_9FLAO</name>
<evidence type="ECO:0000313" key="4">
    <source>
        <dbReference type="Proteomes" id="UP000662373"/>
    </source>
</evidence>
<proteinExistence type="predicted"/>
<dbReference type="Gene3D" id="3.20.20.370">
    <property type="entry name" value="Glycoside hydrolase/deacetylase"/>
    <property type="match status" value="1"/>
</dbReference>
<protein>
    <submittedName>
        <fullName evidence="3">Polysaccharide deacetylase family protein</fullName>
    </submittedName>
</protein>
<dbReference type="Pfam" id="PF01522">
    <property type="entry name" value="Polysacc_deac_1"/>
    <property type="match status" value="1"/>
</dbReference>
<feature type="domain" description="NodB homology" evidence="2">
    <location>
        <begin position="68"/>
        <end position="246"/>
    </location>
</feature>
<evidence type="ECO:0000313" key="3">
    <source>
        <dbReference type="EMBL" id="MBJ7879556.1"/>
    </source>
</evidence>